<reference evidence="13" key="2">
    <citation type="submission" date="2025-05" db="UniProtKB">
        <authorList>
            <consortium name="EnsemblMetazoa"/>
        </authorList>
    </citation>
    <scope>IDENTIFICATION</scope>
    <source>
        <strain evidence="13">Foshan</strain>
    </source>
</reference>
<feature type="domain" description="C2H2-type" evidence="11">
    <location>
        <begin position="539"/>
        <end position="566"/>
    </location>
</feature>
<dbReference type="SMART" id="SM00355">
    <property type="entry name" value="ZnF_C2H2"/>
    <property type="match status" value="8"/>
</dbReference>
<keyword evidence="14" id="KW-1185">Reference proteome</keyword>
<dbReference type="InterPro" id="IPR036236">
    <property type="entry name" value="Znf_C2H2_sf"/>
</dbReference>
<protein>
    <submittedName>
        <fullName evidence="13">Uncharacterized protein</fullName>
    </submittedName>
</protein>
<keyword evidence="4 8" id="KW-0863">Zinc-finger</keyword>
<evidence type="ECO:0000256" key="10">
    <source>
        <dbReference type="SAM" id="MobiDB-lite"/>
    </source>
</evidence>
<dbReference type="PROSITE" id="PS00028">
    <property type="entry name" value="ZINC_FINGER_C2H2_1"/>
    <property type="match status" value="5"/>
</dbReference>
<dbReference type="Proteomes" id="UP000069940">
    <property type="component" value="Unassembled WGS sequence"/>
</dbReference>
<dbReference type="PROSITE" id="PS50157">
    <property type="entry name" value="ZINC_FINGER_C2H2_2"/>
    <property type="match status" value="4"/>
</dbReference>
<comment type="subcellular location">
    <subcellularLocation>
        <location evidence="1">Nucleus</location>
    </subcellularLocation>
</comment>
<dbReference type="GeneID" id="109623138"/>
<organism evidence="13 14">
    <name type="scientific">Aedes albopictus</name>
    <name type="common">Asian tiger mosquito</name>
    <name type="synonym">Stegomyia albopicta</name>
    <dbReference type="NCBI Taxonomy" id="7160"/>
    <lineage>
        <taxon>Eukaryota</taxon>
        <taxon>Metazoa</taxon>
        <taxon>Ecdysozoa</taxon>
        <taxon>Arthropoda</taxon>
        <taxon>Hexapoda</taxon>
        <taxon>Insecta</taxon>
        <taxon>Pterygota</taxon>
        <taxon>Neoptera</taxon>
        <taxon>Endopterygota</taxon>
        <taxon>Diptera</taxon>
        <taxon>Nematocera</taxon>
        <taxon>Culicoidea</taxon>
        <taxon>Culicidae</taxon>
        <taxon>Culicinae</taxon>
        <taxon>Aedini</taxon>
        <taxon>Aedes</taxon>
        <taxon>Stegomyia</taxon>
    </lineage>
</organism>
<feature type="domain" description="C2H2-type" evidence="11">
    <location>
        <begin position="394"/>
        <end position="422"/>
    </location>
</feature>
<evidence type="ECO:0000256" key="4">
    <source>
        <dbReference type="ARBA" id="ARBA00022771"/>
    </source>
</evidence>
<dbReference type="SMART" id="SM00980">
    <property type="entry name" value="THAP"/>
    <property type="match status" value="1"/>
</dbReference>
<evidence type="ECO:0000313" key="13">
    <source>
        <dbReference type="EnsemblMetazoa" id="AALFPA23_006976.P9226"/>
    </source>
</evidence>
<evidence type="ECO:0000313" key="14">
    <source>
        <dbReference type="Proteomes" id="UP000069940"/>
    </source>
</evidence>
<feature type="region of interest" description="Disordered" evidence="10">
    <location>
        <begin position="87"/>
        <end position="138"/>
    </location>
</feature>
<evidence type="ECO:0000256" key="1">
    <source>
        <dbReference type="ARBA" id="ARBA00004123"/>
    </source>
</evidence>
<sequence>MVNSCVLKCGTHRFGDNIGFYSIPTVHKRTDEKSRRLMLHRRSIWLKVLNLRNPPLHSRVCGRHFVSGKPASFYEVHSVDWIPSLHLPENHSSQSDVPDPKIPRYEEEQNDVHEGSPVASSSSASSATVPTLWNPLDRVPQDQDTVHQSYPNYVNEPTNSGYPLEMASVPSIDDGCRLCLNPFVESHSTIESPMLREQMEKVFNFPVEFKAGLSSSVCENCADTITEFFRYSEKVRENQEVLNAEHSNFETKSGAYRPSCMSWDTQIKTESNDSRESSPKMYSTDMPMDSQLKQEQFIAEPSVKKHVSTQTGDESNETPKEVLPVFKEDALDTYLRHYFALTCDLCDASVDNFTHLRSHFQNEHQRKNAYIKCCGIVFHEKSRLVDHLRHQTHYVCPQCKKQFKYKAALTAHQRNIHCNQQPTQHTINCNQCISHFSNEENLNSHIDEVHKNNGKRKCTICNQLVHLALYQQHIDEVHRTEEDDTGVHKCGSCTRFFKRKSFLEAHMKRYHYGYRSCNKHFDVLLVLNKHLATAHNVGFFCHYCDKYFNSKILYELHVKVHRGDEAPQILGS</sequence>
<keyword evidence="2 9" id="KW-0479">Metal-binding</keyword>
<dbReference type="Pfam" id="PF07776">
    <property type="entry name" value="zf-AD"/>
    <property type="match status" value="1"/>
</dbReference>
<dbReference type="PROSITE" id="PS51915">
    <property type="entry name" value="ZAD"/>
    <property type="match status" value="1"/>
</dbReference>
<dbReference type="Pfam" id="PF00096">
    <property type="entry name" value="zf-C2H2"/>
    <property type="match status" value="2"/>
</dbReference>
<keyword evidence="7" id="KW-0539">Nucleus</keyword>
<feature type="binding site" evidence="9">
    <location>
        <position position="218"/>
    </location>
    <ligand>
        <name>Zn(2+)</name>
        <dbReference type="ChEBI" id="CHEBI:29105"/>
    </ligand>
</feature>
<dbReference type="InterPro" id="IPR013087">
    <property type="entry name" value="Znf_C2H2_type"/>
</dbReference>
<evidence type="ECO:0000259" key="11">
    <source>
        <dbReference type="PROSITE" id="PS50157"/>
    </source>
</evidence>
<feature type="domain" description="ZAD" evidence="12">
    <location>
        <begin position="174"/>
        <end position="245"/>
    </location>
</feature>
<feature type="binding site" evidence="9">
    <location>
        <position position="176"/>
    </location>
    <ligand>
        <name>Zn(2+)</name>
        <dbReference type="ChEBI" id="CHEBI:29105"/>
    </ligand>
</feature>
<feature type="binding site" evidence="9">
    <location>
        <position position="221"/>
    </location>
    <ligand>
        <name>Zn(2+)</name>
        <dbReference type="ChEBI" id="CHEBI:29105"/>
    </ligand>
</feature>
<evidence type="ECO:0000256" key="2">
    <source>
        <dbReference type="ARBA" id="ARBA00022723"/>
    </source>
</evidence>
<evidence type="ECO:0000259" key="12">
    <source>
        <dbReference type="PROSITE" id="PS51915"/>
    </source>
</evidence>
<feature type="compositionally biased region" description="Basic and acidic residues" evidence="10">
    <location>
        <begin position="98"/>
        <end position="114"/>
    </location>
</feature>
<keyword evidence="3" id="KW-0677">Repeat</keyword>
<dbReference type="SMART" id="SM00868">
    <property type="entry name" value="zf-AD"/>
    <property type="match status" value="1"/>
</dbReference>
<accession>A0ABM1Y9C1</accession>
<evidence type="ECO:0000256" key="9">
    <source>
        <dbReference type="PROSITE-ProRule" id="PRU01263"/>
    </source>
</evidence>
<dbReference type="RefSeq" id="XP_062710174.1">
    <property type="nucleotide sequence ID" value="XM_062854190.1"/>
</dbReference>
<dbReference type="InterPro" id="IPR006612">
    <property type="entry name" value="THAP_Znf"/>
</dbReference>
<evidence type="ECO:0000256" key="8">
    <source>
        <dbReference type="PROSITE-ProRule" id="PRU00042"/>
    </source>
</evidence>
<evidence type="ECO:0000256" key="5">
    <source>
        <dbReference type="ARBA" id="ARBA00022833"/>
    </source>
</evidence>
<evidence type="ECO:0000256" key="3">
    <source>
        <dbReference type="ARBA" id="ARBA00022737"/>
    </source>
</evidence>
<feature type="compositionally biased region" description="Low complexity" evidence="10">
    <location>
        <begin position="116"/>
        <end position="131"/>
    </location>
</feature>
<feature type="domain" description="C2H2-type" evidence="11">
    <location>
        <begin position="427"/>
        <end position="455"/>
    </location>
</feature>
<keyword evidence="6" id="KW-0238">DNA-binding</keyword>
<evidence type="ECO:0000256" key="7">
    <source>
        <dbReference type="ARBA" id="ARBA00023242"/>
    </source>
</evidence>
<feature type="domain" description="C2H2-type" evidence="11">
    <location>
        <begin position="488"/>
        <end position="516"/>
    </location>
</feature>
<name>A0ABM1Y9C1_AEDAL</name>
<feature type="binding site" evidence="9">
    <location>
        <position position="179"/>
    </location>
    <ligand>
        <name>Zn(2+)</name>
        <dbReference type="ChEBI" id="CHEBI:29105"/>
    </ligand>
</feature>
<dbReference type="EnsemblMetazoa" id="AALFPA23_006976.R9226">
    <property type="protein sequence ID" value="AALFPA23_006976.P9226"/>
    <property type="gene ID" value="AALFPA23_006976"/>
</dbReference>
<dbReference type="SUPFAM" id="SSF57716">
    <property type="entry name" value="Glucocorticoid receptor-like (DNA-binding domain)"/>
    <property type="match status" value="1"/>
</dbReference>
<dbReference type="PANTHER" id="PTHR24376">
    <property type="entry name" value="ZINC FINGER PROTEIN"/>
    <property type="match status" value="1"/>
</dbReference>
<dbReference type="Gene3D" id="3.30.160.60">
    <property type="entry name" value="Classic Zinc Finger"/>
    <property type="match status" value="1"/>
</dbReference>
<dbReference type="SUPFAM" id="SSF57667">
    <property type="entry name" value="beta-beta-alpha zinc fingers"/>
    <property type="match status" value="1"/>
</dbReference>
<reference evidence="14" key="1">
    <citation type="journal article" date="2015" name="Proc. Natl. Acad. Sci. U.S.A.">
        <title>Genome sequence of the Asian Tiger mosquito, Aedes albopictus, reveals insights into its biology, genetics, and evolution.</title>
        <authorList>
            <person name="Chen X.G."/>
            <person name="Jiang X."/>
            <person name="Gu J."/>
            <person name="Xu M."/>
            <person name="Wu Y."/>
            <person name="Deng Y."/>
            <person name="Zhang C."/>
            <person name="Bonizzoni M."/>
            <person name="Dermauw W."/>
            <person name="Vontas J."/>
            <person name="Armbruster P."/>
            <person name="Huang X."/>
            <person name="Yang Y."/>
            <person name="Zhang H."/>
            <person name="He W."/>
            <person name="Peng H."/>
            <person name="Liu Y."/>
            <person name="Wu K."/>
            <person name="Chen J."/>
            <person name="Lirakis M."/>
            <person name="Topalis P."/>
            <person name="Van Leeuwen T."/>
            <person name="Hall A.B."/>
            <person name="Jiang X."/>
            <person name="Thorpe C."/>
            <person name="Mueller R.L."/>
            <person name="Sun C."/>
            <person name="Waterhouse R.M."/>
            <person name="Yan G."/>
            <person name="Tu Z.J."/>
            <person name="Fang X."/>
            <person name="James A.A."/>
        </authorList>
    </citation>
    <scope>NUCLEOTIDE SEQUENCE [LARGE SCALE GENOMIC DNA]</scope>
    <source>
        <strain evidence="14">Foshan</strain>
    </source>
</reference>
<evidence type="ECO:0000256" key="6">
    <source>
        <dbReference type="ARBA" id="ARBA00023125"/>
    </source>
</evidence>
<dbReference type="InterPro" id="IPR012934">
    <property type="entry name" value="Znf_AD"/>
</dbReference>
<dbReference type="PANTHER" id="PTHR24376:SF216">
    <property type="entry name" value="ZINC FINGER PROTEIN 420-LIKE"/>
    <property type="match status" value="1"/>
</dbReference>
<keyword evidence="5 9" id="KW-0862">Zinc</keyword>
<dbReference type="Gene3D" id="3.40.1800.20">
    <property type="match status" value="1"/>
</dbReference>
<proteinExistence type="predicted"/>